<reference evidence="2 3" key="1">
    <citation type="submission" date="2017-08" db="EMBL/GenBank/DDBJ databases">
        <title>Infants hospitalized years apart are colonized by the same room-sourced microbial strains.</title>
        <authorList>
            <person name="Brooks B."/>
            <person name="Olm M.R."/>
            <person name="Firek B.A."/>
            <person name="Baker R."/>
            <person name="Thomas B.C."/>
            <person name="Morowitz M.J."/>
            <person name="Banfield J.F."/>
        </authorList>
    </citation>
    <scope>NUCLEOTIDE SEQUENCE [LARGE SCALE GENOMIC DNA]</scope>
    <source>
        <strain evidence="2">S2_005_001_R1_22</strain>
    </source>
</reference>
<dbReference type="AlphaFoldDB" id="A0A2W5QZI2"/>
<proteinExistence type="predicted"/>
<comment type="caution">
    <text evidence="2">The sequence shown here is derived from an EMBL/GenBank/DDBJ whole genome shotgun (WGS) entry which is preliminary data.</text>
</comment>
<keyword evidence="1" id="KW-1133">Transmembrane helix</keyword>
<sequence length="91" mass="9363">MVGVALLALALSALPILGLCIGDPKRRRTVGRHAGMPSGQRRLLLLAACIPGIACLLMGDAAAFMLWLGGSALIGWILAACFPDQGAKRPG</sequence>
<name>A0A2W5QZI2_9SPHN</name>
<keyword evidence="1" id="KW-0812">Transmembrane</keyword>
<accession>A0A2W5QZI2</accession>
<evidence type="ECO:0000313" key="3">
    <source>
        <dbReference type="Proteomes" id="UP000249229"/>
    </source>
</evidence>
<evidence type="ECO:0000256" key="1">
    <source>
        <dbReference type="SAM" id="Phobius"/>
    </source>
</evidence>
<dbReference type="EMBL" id="QFQI01000005">
    <property type="protein sequence ID" value="PZQ60373.1"/>
    <property type="molecule type" value="Genomic_DNA"/>
</dbReference>
<keyword evidence="1" id="KW-0472">Membrane</keyword>
<organism evidence="2 3">
    <name type="scientific">Sphingomonas taxi</name>
    <dbReference type="NCBI Taxonomy" id="1549858"/>
    <lineage>
        <taxon>Bacteria</taxon>
        <taxon>Pseudomonadati</taxon>
        <taxon>Pseudomonadota</taxon>
        <taxon>Alphaproteobacteria</taxon>
        <taxon>Sphingomonadales</taxon>
        <taxon>Sphingomonadaceae</taxon>
        <taxon>Sphingomonas</taxon>
    </lineage>
</organism>
<dbReference type="Proteomes" id="UP000249229">
    <property type="component" value="Unassembled WGS sequence"/>
</dbReference>
<protein>
    <recommendedName>
        <fullName evidence="4">DUF3325 domain-containing protein</fullName>
    </recommendedName>
</protein>
<feature type="transmembrane region" description="Helical" evidence="1">
    <location>
        <begin position="6"/>
        <end position="22"/>
    </location>
</feature>
<evidence type="ECO:0008006" key="4">
    <source>
        <dbReference type="Google" id="ProtNLM"/>
    </source>
</evidence>
<evidence type="ECO:0000313" key="2">
    <source>
        <dbReference type="EMBL" id="PZQ60373.1"/>
    </source>
</evidence>
<gene>
    <name evidence="2" type="ORF">DI544_08100</name>
</gene>
<feature type="transmembrane region" description="Helical" evidence="1">
    <location>
        <begin position="43"/>
        <end position="59"/>
    </location>
</feature>